<dbReference type="Pfam" id="PF14092">
    <property type="entry name" value="DUF4270"/>
    <property type="match status" value="1"/>
</dbReference>
<accession>A0A5B7X413</accession>
<name>A0A5B7X413_9FLAO</name>
<dbReference type="OrthoDB" id="1466062at2"/>
<dbReference type="Proteomes" id="UP000309016">
    <property type="component" value="Chromosome"/>
</dbReference>
<dbReference type="AlphaFoldDB" id="A0A5B7X413"/>
<dbReference type="EMBL" id="CP040812">
    <property type="protein sequence ID" value="QCY69795.1"/>
    <property type="molecule type" value="Genomic_DNA"/>
</dbReference>
<proteinExistence type="predicted"/>
<keyword evidence="2" id="KW-1185">Reference proteome</keyword>
<evidence type="ECO:0000313" key="2">
    <source>
        <dbReference type="Proteomes" id="UP000309016"/>
    </source>
</evidence>
<gene>
    <name evidence="1" type="ORF">FHG64_10495</name>
</gene>
<organism evidence="1 2">
    <name type="scientific">Antarcticibacterium flavum</name>
    <dbReference type="NCBI Taxonomy" id="2058175"/>
    <lineage>
        <taxon>Bacteria</taxon>
        <taxon>Pseudomonadati</taxon>
        <taxon>Bacteroidota</taxon>
        <taxon>Flavobacteriia</taxon>
        <taxon>Flavobacteriales</taxon>
        <taxon>Flavobacteriaceae</taxon>
        <taxon>Antarcticibacterium</taxon>
    </lineage>
</organism>
<dbReference type="RefSeq" id="WP_139066360.1">
    <property type="nucleotide sequence ID" value="NZ_CP040812.1"/>
</dbReference>
<dbReference type="InterPro" id="IPR025366">
    <property type="entry name" value="DUF4270"/>
</dbReference>
<reference evidence="1 2" key="1">
    <citation type="submission" date="2019-06" db="EMBL/GenBank/DDBJ databases">
        <title>Complete genome sequence of Antarcticibacterium flavum KCTC 52984T from an Antarctic marine sediment.</title>
        <authorList>
            <person name="Lee Y.M."/>
            <person name="Shin S.C."/>
        </authorList>
    </citation>
    <scope>NUCLEOTIDE SEQUENCE [LARGE SCALE GENOMIC DNA]</scope>
    <source>
        <strain evidence="1 2">KCTC 52984</strain>
    </source>
</reference>
<sequence length="514" mass="57474">MILLKRFRSIPAVILMVLAFISCDDDFHSIGGELVGGQIDALPKYDAGVVAYSKKLPPVQTNNLPLHLLGVYNGPVYGSHTANVLTQLSLPSGNPSFGNRPRLDSVVLTLPYFSTRLEADEQGNNVYRLDSVYGNSPIKLTVSRTNYFINDFDPDANFENRQRYYSDKGAVFENSIIGDPLYENDSFVPSTAEVSFREPNQTGVLDTVTVAPRLRVHLPLEFFQENIIDREGSTELFNNNNFRNFIRGLYFKAEPINDDGTMMLLNFRDSNAGIILYYTNTIEEEGEEDVLEENSFKLNFGPNLINTYSQELSPQIEAGIQASNEETGGERLYLKGGQGSMAVIDLFDEEELEELRSRDWLINEANLTFYVDQATVQGGSTESENIYLYDLTTNQPLSDFYSGRDQSGNLIRNPIHAPVLERDEDANGIFYKIRITSHIREILEGNTDNVKLGLVVTQNTGLINPAALRTPVGPVSQVPIGSVLTPRGTILHGNLSSNEDKRLKFNIYYTDISN</sequence>
<dbReference type="PROSITE" id="PS51257">
    <property type="entry name" value="PROKAR_LIPOPROTEIN"/>
    <property type="match status" value="1"/>
</dbReference>
<evidence type="ECO:0000313" key="1">
    <source>
        <dbReference type="EMBL" id="QCY69795.1"/>
    </source>
</evidence>
<protein>
    <submittedName>
        <fullName evidence="1">DUF4270 domain-containing protein</fullName>
    </submittedName>
</protein>
<dbReference type="KEGG" id="afla:FHG64_10495"/>